<dbReference type="InterPro" id="IPR052097">
    <property type="entry name" value="SET-MYND_domain_protein"/>
</dbReference>
<dbReference type="GO" id="GO:0005737">
    <property type="term" value="C:cytoplasm"/>
    <property type="evidence" value="ECO:0007669"/>
    <property type="project" value="TreeGrafter"/>
</dbReference>
<dbReference type="InterPro" id="IPR001214">
    <property type="entry name" value="SET_dom"/>
</dbReference>
<dbReference type="GO" id="GO:0005634">
    <property type="term" value="C:nucleus"/>
    <property type="evidence" value="ECO:0007669"/>
    <property type="project" value="TreeGrafter"/>
</dbReference>
<organism evidence="5 6">
    <name type="scientific">Glossina brevipalpis</name>
    <dbReference type="NCBI Taxonomy" id="37001"/>
    <lineage>
        <taxon>Eukaryota</taxon>
        <taxon>Metazoa</taxon>
        <taxon>Ecdysozoa</taxon>
        <taxon>Arthropoda</taxon>
        <taxon>Hexapoda</taxon>
        <taxon>Insecta</taxon>
        <taxon>Pterygota</taxon>
        <taxon>Neoptera</taxon>
        <taxon>Endopterygota</taxon>
        <taxon>Diptera</taxon>
        <taxon>Brachycera</taxon>
        <taxon>Muscomorpha</taxon>
        <taxon>Hippoboscoidea</taxon>
        <taxon>Glossinidae</taxon>
        <taxon>Glossina</taxon>
    </lineage>
</organism>
<feature type="domain" description="SET" evidence="4">
    <location>
        <begin position="311"/>
        <end position="426"/>
    </location>
</feature>
<evidence type="ECO:0000256" key="3">
    <source>
        <dbReference type="ARBA" id="ARBA00022691"/>
    </source>
</evidence>
<keyword evidence="1" id="KW-0489">Methyltransferase</keyword>
<dbReference type="Pfam" id="PF00856">
    <property type="entry name" value="SET"/>
    <property type="match status" value="1"/>
</dbReference>
<dbReference type="VEuPathDB" id="VectorBase:GBRI009726"/>
<evidence type="ECO:0000256" key="2">
    <source>
        <dbReference type="ARBA" id="ARBA00022679"/>
    </source>
</evidence>
<evidence type="ECO:0000259" key="4">
    <source>
        <dbReference type="PROSITE" id="PS50280"/>
    </source>
</evidence>
<dbReference type="STRING" id="37001.A0A1A9W846"/>
<dbReference type="AlphaFoldDB" id="A0A1A9W846"/>
<dbReference type="GO" id="GO:0042826">
    <property type="term" value="F:histone deacetylase binding"/>
    <property type="evidence" value="ECO:0007669"/>
    <property type="project" value="TreeGrafter"/>
</dbReference>
<dbReference type="Gene3D" id="2.170.270.10">
    <property type="entry name" value="SET domain"/>
    <property type="match status" value="1"/>
</dbReference>
<dbReference type="SUPFAM" id="SSF144232">
    <property type="entry name" value="HIT/MYND zinc finger-like"/>
    <property type="match status" value="1"/>
</dbReference>
<dbReference type="InterPro" id="IPR011990">
    <property type="entry name" value="TPR-like_helical_dom_sf"/>
</dbReference>
<evidence type="ECO:0000256" key="1">
    <source>
        <dbReference type="ARBA" id="ARBA00022603"/>
    </source>
</evidence>
<reference evidence="6" key="1">
    <citation type="submission" date="2014-03" db="EMBL/GenBank/DDBJ databases">
        <authorList>
            <person name="Aksoy S."/>
            <person name="Warren W."/>
            <person name="Wilson R.K."/>
        </authorList>
    </citation>
    <scope>NUCLEOTIDE SEQUENCE [LARGE SCALE GENOMIC DNA]</scope>
    <source>
        <strain evidence="6">IAEA</strain>
    </source>
</reference>
<accession>A0A1A9W846</accession>
<dbReference type="Gene3D" id="1.25.40.10">
    <property type="entry name" value="Tetratricopeptide repeat domain"/>
    <property type="match status" value="1"/>
</dbReference>
<keyword evidence="6" id="KW-1185">Reference proteome</keyword>
<proteinExistence type="predicted"/>
<keyword evidence="3" id="KW-0949">S-adenosyl-L-methionine</keyword>
<keyword evidence="2" id="KW-0808">Transferase</keyword>
<dbReference type="InterPro" id="IPR046341">
    <property type="entry name" value="SET_dom_sf"/>
</dbReference>
<dbReference type="PROSITE" id="PS50280">
    <property type="entry name" value="SET"/>
    <property type="match status" value="1"/>
</dbReference>
<dbReference type="PANTHER" id="PTHR46165">
    <property type="entry name" value="SET AND MYND DOMAIN-CONTAINING PROTEIN 4"/>
    <property type="match status" value="1"/>
</dbReference>
<dbReference type="PANTHER" id="PTHR46165:SF2">
    <property type="entry name" value="SET AND MYND DOMAIN-CONTAINING PROTEIN 4"/>
    <property type="match status" value="1"/>
</dbReference>
<dbReference type="GO" id="GO:0008276">
    <property type="term" value="F:protein methyltransferase activity"/>
    <property type="evidence" value="ECO:0007669"/>
    <property type="project" value="UniProtKB-ARBA"/>
</dbReference>
<dbReference type="SUPFAM" id="SSF82199">
    <property type="entry name" value="SET domain"/>
    <property type="match status" value="1"/>
</dbReference>
<reference evidence="5" key="2">
    <citation type="submission" date="2020-05" db="UniProtKB">
        <authorList>
            <consortium name="EnsemblMetazoa"/>
        </authorList>
    </citation>
    <scope>IDENTIFICATION</scope>
    <source>
        <strain evidence="5">IAEA</strain>
    </source>
</reference>
<evidence type="ECO:0000313" key="5">
    <source>
        <dbReference type="EnsemblMetazoa" id="GBRI009726-PA"/>
    </source>
</evidence>
<dbReference type="GO" id="GO:0008170">
    <property type="term" value="F:N-methyltransferase activity"/>
    <property type="evidence" value="ECO:0007669"/>
    <property type="project" value="UniProtKB-ARBA"/>
</dbReference>
<dbReference type="GO" id="GO:0008757">
    <property type="term" value="F:S-adenosylmethionine-dependent methyltransferase activity"/>
    <property type="evidence" value="ECO:0007669"/>
    <property type="project" value="UniProtKB-ARBA"/>
</dbReference>
<protein>
    <submittedName>
        <fullName evidence="5">SET domain-containing protein</fullName>
    </submittedName>
</protein>
<dbReference type="Proteomes" id="UP000091820">
    <property type="component" value="Unassembled WGS sequence"/>
</dbReference>
<dbReference type="EnsemblMetazoa" id="GBRI009726-RA">
    <property type="protein sequence ID" value="GBRI009726-PA"/>
    <property type="gene ID" value="GBRI009726"/>
</dbReference>
<dbReference type="SUPFAM" id="SSF48452">
    <property type="entry name" value="TPR-like"/>
    <property type="match status" value="1"/>
</dbReference>
<evidence type="ECO:0000313" key="6">
    <source>
        <dbReference type="Proteomes" id="UP000091820"/>
    </source>
</evidence>
<dbReference type="GO" id="GO:0032259">
    <property type="term" value="P:methylation"/>
    <property type="evidence" value="ECO:0007669"/>
    <property type="project" value="UniProtKB-KW"/>
</dbReference>
<name>A0A1A9W846_9MUSC</name>
<sequence>MDFEWLELQQRLIPLVNYENEYETINLLFHEPLSHKLVCKSAQEWLQSLNQDENDEFSSKAMQVRIKEAADLRKEGNDLMQEKGNPSKVLAACRLYTDAIFTAIGTDSVELSLGFANRALALQSFGYYQQAYDDCECALETGYPKKLHQRAAAFVPIGNQICNNCAKTNFIPIPCQHCRGRVVYCSLACLKNHKNIHVYECPAYHLQLFARVGIAHLALRTILDNGLLTILNLLQDKHTTEDVWTSLVEGGDVWSNPTATYSESLRMVSHLNKMTLEDIKVFAAVSHLIVVYLSRYTKFFDFLTSNHRFDCNWELIVTALILKHIGQLMVNGHVLTVIRPKLFEYYTLTEYHLLDENLWEKPWHLKRGYLHRFSFIDDMASLNLPYTSICNHSCLPLFQPKFSGRIISTFAMRDIQKGEEITNCYTRHYRIERRQARQEILTKSYHFVCKCVECIRPEGDEYINQFHQYRCDNEKCRHVFVPQPPLNWWQDKGSNGLEDTNVSCNVCGSQQAFKWFYDYQNMLISLDSPLTRLRLYKLYQNLDEYLLAFNSCRAFIASKSVQQIFKFLNDGSLDEVDYGNLARMIKYALEYEAATSGFRCISYVSEMTYLWDLIALGKCKCEPEDMNSMSESLMIVDDELSAIFSNYYKDYILKQ</sequence>